<evidence type="ECO:0000256" key="1">
    <source>
        <dbReference type="SAM" id="MobiDB-lite"/>
    </source>
</evidence>
<dbReference type="CDD" id="cd17003">
    <property type="entry name" value="CID_Rtt103"/>
    <property type="match status" value="1"/>
</dbReference>
<feature type="region of interest" description="Disordered" evidence="1">
    <location>
        <begin position="136"/>
        <end position="155"/>
    </location>
</feature>
<dbReference type="Gene3D" id="1.25.40.90">
    <property type="match status" value="1"/>
</dbReference>
<dbReference type="OrthoDB" id="10069473at2759"/>
<evidence type="ECO:0000313" key="4">
    <source>
        <dbReference type="Proteomes" id="UP000191285"/>
    </source>
</evidence>
<keyword evidence="4" id="KW-1185">Reference proteome</keyword>
<dbReference type="PANTHER" id="PTHR12460:SF0">
    <property type="entry name" value="CID DOMAIN-CONTAINING PROTEIN-RELATED"/>
    <property type="match status" value="1"/>
</dbReference>
<dbReference type="SUPFAM" id="SSF48464">
    <property type="entry name" value="ENTH/VHS domain"/>
    <property type="match status" value="1"/>
</dbReference>
<reference evidence="4" key="1">
    <citation type="journal article" date="2017" name="Nat. Microbiol.">
        <title>Global analysis of biosynthetic gene clusters reveals vast potential of secondary metabolite production in Penicillium species.</title>
        <authorList>
            <person name="Nielsen J.C."/>
            <person name="Grijseels S."/>
            <person name="Prigent S."/>
            <person name="Ji B."/>
            <person name="Dainat J."/>
            <person name="Nielsen K.F."/>
            <person name="Frisvad J.C."/>
            <person name="Workman M."/>
            <person name="Nielsen J."/>
        </authorList>
    </citation>
    <scope>NUCLEOTIDE SEQUENCE [LARGE SCALE GENOMIC DNA]</scope>
    <source>
        <strain evidence="4">IBT 24891</strain>
    </source>
</reference>
<feature type="compositionally biased region" description="Low complexity" evidence="1">
    <location>
        <begin position="145"/>
        <end position="155"/>
    </location>
</feature>
<dbReference type="AlphaFoldDB" id="A0A1V6TAE4"/>
<dbReference type="SMART" id="SM00582">
    <property type="entry name" value="RPR"/>
    <property type="match status" value="1"/>
</dbReference>
<feature type="domain" description="CID" evidence="2">
    <location>
        <begin position="1"/>
        <end position="133"/>
    </location>
</feature>
<evidence type="ECO:0000313" key="3">
    <source>
        <dbReference type="EMBL" id="OQE22994.1"/>
    </source>
</evidence>
<dbReference type="GO" id="GO:0099122">
    <property type="term" value="F:RNA polymerase II C-terminal domain binding"/>
    <property type="evidence" value="ECO:0007669"/>
    <property type="project" value="InterPro"/>
</dbReference>
<sequence>MAYTDDAVKAKLSALNETQESIVTVAQWVMFHRRHADRTAQIWLQKVRDSPPPKRLNLVYLANEVAQQSKARGRDEFLIAFAPIIAEASATAYKGTSVDIQGKLRRVIEVWRQRAVFEGPILDAVEARINEIDKNRSTTKKQPLGGSFFKDSSSGSVPSELQPLVPLQAALTKAAMSSSTSTTTATAESEKLLNPEDQPPPPVHAARLTALLKTLANAESSVSEVIKSRTALIDGLEKLLATNKAELSKEESIATQLSETKTQTETKRRDVEDAIVRDLSNDNPGGPQPGGDAAEYARPEVEALTPPPVEALTPVGSPKPEQPQASHGPFTEEPSVPLPEGLVIPNVAQPDNGISYPDSSSLSPGGGNDFDLSTNGAAKRRKVAHGEEDYAQFANEDLDADVAELIAEQGK</sequence>
<dbReference type="STRING" id="303698.A0A1V6TAE4"/>
<accession>A0A1V6TAE4</accession>
<feature type="region of interest" description="Disordered" evidence="1">
    <location>
        <begin position="252"/>
        <end position="374"/>
    </location>
</feature>
<comment type="caution">
    <text evidence="3">The sequence shown here is derived from an EMBL/GenBank/DDBJ whole genome shotgun (WGS) entry which is preliminary data.</text>
</comment>
<dbReference type="FunFam" id="1.25.40.90:FF:000030">
    <property type="entry name" value="DUF618 domain protein"/>
    <property type="match status" value="1"/>
</dbReference>
<dbReference type="InterPro" id="IPR008942">
    <property type="entry name" value="ENTH_VHS"/>
</dbReference>
<feature type="compositionally biased region" description="Low complexity" evidence="1">
    <location>
        <begin position="175"/>
        <end position="187"/>
    </location>
</feature>
<protein>
    <recommendedName>
        <fullName evidence="2">CID domain-containing protein</fullName>
    </recommendedName>
</protein>
<dbReference type="PROSITE" id="PS51391">
    <property type="entry name" value="CID"/>
    <property type="match status" value="1"/>
</dbReference>
<dbReference type="Pfam" id="PF04818">
    <property type="entry name" value="CID"/>
    <property type="match status" value="1"/>
</dbReference>
<dbReference type="GO" id="GO:0031124">
    <property type="term" value="P:mRNA 3'-end processing"/>
    <property type="evidence" value="ECO:0007669"/>
    <property type="project" value="InterPro"/>
</dbReference>
<dbReference type="PANTHER" id="PTHR12460">
    <property type="entry name" value="CYCLIN-DEPENDENT KINASE INHIBITOR-RELATED PROTEIN"/>
    <property type="match status" value="1"/>
</dbReference>
<dbReference type="Proteomes" id="UP000191285">
    <property type="component" value="Unassembled WGS sequence"/>
</dbReference>
<evidence type="ECO:0000259" key="2">
    <source>
        <dbReference type="PROSITE" id="PS51391"/>
    </source>
</evidence>
<dbReference type="InterPro" id="IPR006569">
    <property type="entry name" value="CID_dom"/>
</dbReference>
<dbReference type="InterPro" id="IPR047883">
    <property type="entry name" value="Rtt103-like_CID"/>
</dbReference>
<proteinExistence type="predicted"/>
<organism evidence="3 4">
    <name type="scientific">Penicillium steckii</name>
    <dbReference type="NCBI Taxonomy" id="303698"/>
    <lineage>
        <taxon>Eukaryota</taxon>
        <taxon>Fungi</taxon>
        <taxon>Dikarya</taxon>
        <taxon>Ascomycota</taxon>
        <taxon>Pezizomycotina</taxon>
        <taxon>Eurotiomycetes</taxon>
        <taxon>Eurotiomycetidae</taxon>
        <taxon>Eurotiales</taxon>
        <taxon>Aspergillaceae</taxon>
        <taxon>Penicillium</taxon>
    </lineage>
</organism>
<feature type="region of interest" description="Disordered" evidence="1">
    <location>
        <begin position="175"/>
        <end position="200"/>
    </location>
</feature>
<dbReference type="EMBL" id="MLKD01000009">
    <property type="protein sequence ID" value="OQE22994.1"/>
    <property type="molecule type" value="Genomic_DNA"/>
</dbReference>
<gene>
    <name evidence="3" type="ORF">PENSTE_c009G02795</name>
</gene>
<feature type="compositionally biased region" description="Basic and acidic residues" evidence="1">
    <location>
        <begin position="262"/>
        <end position="280"/>
    </location>
</feature>
<name>A0A1V6TAE4_9EURO</name>